<proteinExistence type="predicted"/>
<dbReference type="InterPro" id="IPR036291">
    <property type="entry name" value="NAD(P)-bd_dom_sf"/>
</dbReference>
<dbReference type="SUPFAM" id="SSF51735">
    <property type="entry name" value="NAD(P)-binding Rossmann-fold domains"/>
    <property type="match status" value="1"/>
</dbReference>
<dbReference type="InterPro" id="IPR001509">
    <property type="entry name" value="Epimerase_deHydtase"/>
</dbReference>
<dbReference type="RefSeq" id="WP_128189431.1">
    <property type="nucleotide sequence ID" value="NZ_VOIR01000018.1"/>
</dbReference>
<dbReference type="PANTHER" id="PTHR43245">
    <property type="entry name" value="BIFUNCTIONAL POLYMYXIN RESISTANCE PROTEIN ARNA"/>
    <property type="match status" value="1"/>
</dbReference>
<feature type="domain" description="NAD-dependent epimerase/dehydratase" evidence="1">
    <location>
        <begin position="3"/>
        <end position="213"/>
    </location>
</feature>
<dbReference type="OrthoDB" id="3174087at2"/>
<dbReference type="AlphaFoldDB" id="A0A5M8Q6M3"/>
<dbReference type="PANTHER" id="PTHR43245:SF24">
    <property type="entry name" value="DEHYDROGENASE"/>
    <property type="match status" value="1"/>
</dbReference>
<keyword evidence="3" id="KW-1185">Reference proteome</keyword>
<sequence length="303" mass="31865">MRVLVTGASGFVGGAVASALADRGDAVVGLGRRPDGWSHPGGRYVRRDLLAPIDDLGAFDAVVHAAALADDWAPLPEAMRVNRDGAVAIARALPQARLVHVSTASVYDARRPTVLGHEDAPLPTRYLSAYSASKAAAERALAGRAAAILRPHAVYGPGDTTLLPRVVEARRGPLLPLPGCGRALHTLTRIDTLVAATLRALDAPGDVDVVNVGDAPAVPLADVLQRVLAARGEPARILPLPVGAAMALATAAERRARRTGVRPRLTRYAVSQLGMERTLDLTRMRERLGLEPRPVDLAGAADW</sequence>
<name>A0A5M8Q6M3_9MICO</name>
<dbReference type="EMBL" id="VOIR01000018">
    <property type="protein sequence ID" value="KAA6430574.1"/>
    <property type="molecule type" value="Genomic_DNA"/>
</dbReference>
<accession>A0A5M8Q6M3</accession>
<reference evidence="2 3" key="1">
    <citation type="submission" date="2019-08" db="EMBL/GenBank/DDBJ databases">
        <title>Agrococcus lahaulensis sp. nov., isolated from a cold desert of the Indian Himalayas.</title>
        <authorList>
            <person name="Qu J.H."/>
        </authorList>
    </citation>
    <scope>NUCLEOTIDE SEQUENCE [LARGE SCALE GENOMIC DNA]</scope>
    <source>
        <strain evidence="2 3">NS18</strain>
    </source>
</reference>
<organism evidence="2 3">
    <name type="scientific">Agrococcus sediminis</name>
    <dbReference type="NCBI Taxonomy" id="2599924"/>
    <lineage>
        <taxon>Bacteria</taxon>
        <taxon>Bacillati</taxon>
        <taxon>Actinomycetota</taxon>
        <taxon>Actinomycetes</taxon>
        <taxon>Micrococcales</taxon>
        <taxon>Microbacteriaceae</taxon>
        <taxon>Agrococcus</taxon>
    </lineage>
</organism>
<evidence type="ECO:0000313" key="3">
    <source>
        <dbReference type="Proteomes" id="UP000323221"/>
    </source>
</evidence>
<protein>
    <submittedName>
        <fullName evidence="2">NAD-dependent epimerase/dehydratase family protein</fullName>
    </submittedName>
</protein>
<evidence type="ECO:0000259" key="1">
    <source>
        <dbReference type="Pfam" id="PF01370"/>
    </source>
</evidence>
<evidence type="ECO:0000313" key="2">
    <source>
        <dbReference type="EMBL" id="KAA6430574.1"/>
    </source>
</evidence>
<comment type="caution">
    <text evidence="2">The sequence shown here is derived from an EMBL/GenBank/DDBJ whole genome shotgun (WGS) entry which is preliminary data.</text>
</comment>
<gene>
    <name evidence="2" type="ORF">FQ330_12715</name>
</gene>
<dbReference type="InterPro" id="IPR050177">
    <property type="entry name" value="Lipid_A_modif_metabolic_enz"/>
</dbReference>
<dbReference type="Pfam" id="PF01370">
    <property type="entry name" value="Epimerase"/>
    <property type="match status" value="1"/>
</dbReference>
<dbReference type="Proteomes" id="UP000323221">
    <property type="component" value="Unassembled WGS sequence"/>
</dbReference>
<dbReference type="Gene3D" id="3.40.50.720">
    <property type="entry name" value="NAD(P)-binding Rossmann-like Domain"/>
    <property type="match status" value="1"/>
</dbReference>